<keyword evidence="1" id="KW-0732">Signal</keyword>
<evidence type="ECO:0000256" key="1">
    <source>
        <dbReference type="SAM" id="SignalP"/>
    </source>
</evidence>
<sequence>MRFSSLLVAVAAFVGSSSGANCDYAGQPSAACRKGFFGTNPYYYDTGYTKSCCGSLCVDNNGACVVPSSDPAAAGNFKSCATDGGKRPGIYILSQLYPNGRCDGKVL</sequence>
<evidence type="ECO:0000313" key="2">
    <source>
        <dbReference type="EMBL" id="QDS75445.1"/>
    </source>
</evidence>
<proteinExistence type="predicted"/>
<protein>
    <submittedName>
        <fullName evidence="2">Uncharacterized protein</fullName>
    </submittedName>
</protein>
<dbReference type="EMBL" id="CP042197">
    <property type="protein sequence ID" value="QDS75445.1"/>
    <property type="molecule type" value="Genomic_DNA"/>
</dbReference>
<organism evidence="2 3">
    <name type="scientific">Venturia effusa</name>
    <dbReference type="NCBI Taxonomy" id="50376"/>
    <lineage>
        <taxon>Eukaryota</taxon>
        <taxon>Fungi</taxon>
        <taxon>Dikarya</taxon>
        <taxon>Ascomycota</taxon>
        <taxon>Pezizomycotina</taxon>
        <taxon>Dothideomycetes</taxon>
        <taxon>Pleosporomycetidae</taxon>
        <taxon>Venturiales</taxon>
        <taxon>Venturiaceae</taxon>
        <taxon>Venturia</taxon>
    </lineage>
</organism>
<keyword evidence="3" id="KW-1185">Reference proteome</keyword>
<feature type="signal peptide" evidence="1">
    <location>
        <begin position="1"/>
        <end position="19"/>
    </location>
</feature>
<reference evidence="2 3" key="1">
    <citation type="submission" date="2019-07" db="EMBL/GenBank/DDBJ databases">
        <title>Finished genome of Venturia effusa.</title>
        <authorList>
            <person name="Young C.A."/>
            <person name="Cox M.P."/>
            <person name="Ganley A.R.D."/>
            <person name="David W.J."/>
        </authorList>
    </citation>
    <scope>NUCLEOTIDE SEQUENCE [LARGE SCALE GENOMIC DNA]</scope>
    <source>
        <strain evidence="3">albino</strain>
    </source>
</reference>
<accession>A0A517LIH7</accession>
<gene>
    <name evidence="2" type="ORF">FKW77_004002</name>
</gene>
<dbReference type="Proteomes" id="UP000316270">
    <property type="component" value="Chromosome 13"/>
</dbReference>
<name>A0A517LIH7_9PEZI</name>
<evidence type="ECO:0000313" key="3">
    <source>
        <dbReference type="Proteomes" id="UP000316270"/>
    </source>
</evidence>
<feature type="chain" id="PRO_5021768767" evidence="1">
    <location>
        <begin position="20"/>
        <end position="107"/>
    </location>
</feature>
<dbReference type="AlphaFoldDB" id="A0A517LIH7"/>